<dbReference type="InterPro" id="IPR011006">
    <property type="entry name" value="CheY-like_superfamily"/>
</dbReference>
<accession>A0A2S8GUV5</accession>
<dbReference type="GO" id="GO:0000160">
    <property type="term" value="P:phosphorelay signal transduction system"/>
    <property type="evidence" value="ECO:0007669"/>
    <property type="project" value="UniProtKB-KW"/>
</dbReference>
<dbReference type="Proteomes" id="UP000237819">
    <property type="component" value="Unassembled WGS sequence"/>
</dbReference>
<gene>
    <name evidence="5" type="ORF">C5Y93_00550</name>
</gene>
<feature type="modified residue" description="4-aspartylphosphate" evidence="3">
    <location>
        <position position="60"/>
    </location>
</feature>
<keyword evidence="2" id="KW-0902">Two-component regulatory system</keyword>
<dbReference type="EMBL" id="PUHZ01000001">
    <property type="protein sequence ID" value="PQO48207.1"/>
    <property type="molecule type" value="Genomic_DNA"/>
</dbReference>
<evidence type="ECO:0000313" key="6">
    <source>
        <dbReference type="Proteomes" id="UP000237819"/>
    </source>
</evidence>
<dbReference type="InterPro" id="IPR001789">
    <property type="entry name" value="Sig_transdc_resp-reg_receiver"/>
</dbReference>
<evidence type="ECO:0000256" key="3">
    <source>
        <dbReference type="PROSITE-ProRule" id="PRU00169"/>
    </source>
</evidence>
<dbReference type="SUPFAM" id="SSF52172">
    <property type="entry name" value="CheY-like"/>
    <property type="match status" value="1"/>
</dbReference>
<name>A0A2S8GUV5_9BACT</name>
<organism evidence="5 6">
    <name type="scientific">Blastopirellula marina</name>
    <dbReference type="NCBI Taxonomy" id="124"/>
    <lineage>
        <taxon>Bacteria</taxon>
        <taxon>Pseudomonadati</taxon>
        <taxon>Planctomycetota</taxon>
        <taxon>Planctomycetia</taxon>
        <taxon>Pirellulales</taxon>
        <taxon>Pirellulaceae</taxon>
        <taxon>Blastopirellula</taxon>
    </lineage>
</organism>
<dbReference type="PANTHER" id="PTHR44591">
    <property type="entry name" value="STRESS RESPONSE REGULATOR PROTEIN 1"/>
    <property type="match status" value="1"/>
</dbReference>
<keyword evidence="1 3" id="KW-0597">Phosphoprotein</keyword>
<reference evidence="5 6" key="1">
    <citation type="submission" date="2018-02" db="EMBL/GenBank/DDBJ databases">
        <title>Comparative genomes isolates from brazilian mangrove.</title>
        <authorList>
            <person name="Araujo J.E."/>
            <person name="Taketani R.G."/>
            <person name="Silva M.C.P."/>
            <person name="Loureco M.V."/>
            <person name="Andreote F.D."/>
        </authorList>
    </citation>
    <scope>NUCLEOTIDE SEQUENCE [LARGE SCALE GENOMIC DNA]</scope>
    <source>
        <strain evidence="5 6">Nap-Phe MGV</strain>
    </source>
</reference>
<protein>
    <submittedName>
        <fullName evidence="5">Response regulator</fullName>
    </submittedName>
</protein>
<dbReference type="Gene3D" id="3.40.50.2300">
    <property type="match status" value="1"/>
</dbReference>
<evidence type="ECO:0000259" key="4">
    <source>
        <dbReference type="PROSITE" id="PS50110"/>
    </source>
</evidence>
<dbReference type="PANTHER" id="PTHR44591:SF14">
    <property type="entry name" value="PROTEIN PILG"/>
    <property type="match status" value="1"/>
</dbReference>
<dbReference type="Pfam" id="PF00072">
    <property type="entry name" value="Response_reg"/>
    <property type="match status" value="1"/>
</dbReference>
<dbReference type="OrthoDB" id="272828at2"/>
<evidence type="ECO:0000256" key="1">
    <source>
        <dbReference type="ARBA" id="ARBA00022553"/>
    </source>
</evidence>
<dbReference type="PROSITE" id="PS50110">
    <property type="entry name" value="RESPONSE_REGULATORY"/>
    <property type="match status" value="1"/>
</dbReference>
<evidence type="ECO:0000313" key="5">
    <source>
        <dbReference type="EMBL" id="PQO48207.1"/>
    </source>
</evidence>
<feature type="domain" description="Response regulatory" evidence="4">
    <location>
        <begin position="11"/>
        <end position="128"/>
    </location>
</feature>
<comment type="caution">
    <text evidence="5">The sequence shown here is derived from an EMBL/GenBank/DDBJ whole genome shotgun (WGS) entry which is preliminary data.</text>
</comment>
<dbReference type="AlphaFoldDB" id="A0A2S8GUV5"/>
<sequence>MKQERLPMSTRVILADDEMHILRAAEFKLKRSGFDVTCVEDGQAAWEKIQEGLPDILITDYHMPRMDGLELCRKVRQTPETADLPIVMLTAKGFDLSGEDETADLNIAAVLAKPFSPRGLVLCIQEVIETGKYVPRVATF</sequence>
<dbReference type="SMART" id="SM00448">
    <property type="entry name" value="REC"/>
    <property type="match status" value="1"/>
</dbReference>
<proteinExistence type="predicted"/>
<evidence type="ECO:0000256" key="2">
    <source>
        <dbReference type="ARBA" id="ARBA00023012"/>
    </source>
</evidence>
<dbReference type="InterPro" id="IPR050595">
    <property type="entry name" value="Bact_response_regulator"/>
</dbReference>